<reference evidence="1" key="1">
    <citation type="submission" date="2022-09" db="EMBL/GenBank/DDBJ databases">
        <title>The complete genome of Acidovorax sp. 5MLIR.</title>
        <authorList>
            <person name="Liu L."/>
            <person name="Yue J."/>
            <person name="Yang F."/>
            <person name="Yuan J."/>
            <person name="Li L."/>
        </authorList>
    </citation>
    <scope>NUCLEOTIDE SEQUENCE</scope>
    <source>
        <strain evidence="1">5MLIR</strain>
    </source>
</reference>
<proteinExistence type="predicted"/>
<evidence type="ECO:0000313" key="2">
    <source>
        <dbReference type="Proteomes" id="UP001162800"/>
    </source>
</evidence>
<sequence length="64" mass="7402">MQCLLERVEHGLDERLRETIAHVVHEQTRSFTLRLQEALESVVRQAVQDALAQERELGESGPHR</sequence>
<evidence type="ECO:0000313" key="1">
    <source>
        <dbReference type="EMBL" id="UYG51749.1"/>
    </source>
</evidence>
<organism evidence="1 2">
    <name type="scientific">Comamonas endophytica</name>
    <dbReference type="NCBI Taxonomy" id="2949090"/>
    <lineage>
        <taxon>Bacteria</taxon>
        <taxon>Pseudomonadati</taxon>
        <taxon>Pseudomonadota</taxon>
        <taxon>Betaproteobacteria</taxon>
        <taxon>Burkholderiales</taxon>
        <taxon>Comamonadaceae</taxon>
        <taxon>Comamonas</taxon>
    </lineage>
</organism>
<accession>A0ABY6G9L3</accession>
<keyword evidence="2" id="KW-1185">Reference proteome</keyword>
<gene>
    <name evidence="1" type="ORF">M9799_00380</name>
</gene>
<protein>
    <submittedName>
        <fullName evidence="1">Uncharacterized protein</fullName>
    </submittedName>
</protein>
<dbReference type="EMBL" id="CP106881">
    <property type="protein sequence ID" value="UYG51749.1"/>
    <property type="molecule type" value="Genomic_DNA"/>
</dbReference>
<dbReference type="Proteomes" id="UP001162800">
    <property type="component" value="Chromosome"/>
</dbReference>
<name>A0ABY6G9L3_9BURK</name>
<dbReference type="RefSeq" id="WP_263725554.1">
    <property type="nucleotide sequence ID" value="NZ_CP106881.1"/>
</dbReference>